<evidence type="ECO:0000313" key="1">
    <source>
        <dbReference type="EMBL" id="JAH62636.1"/>
    </source>
</evidence>
<dbReference type="EMBL" id="GBXM01045941">
    <property type="protein sequence ID" value="JAH62636.1"/>
    <property type="molecule type" value="Transcribed_RNA"/>
</dbReference>
<protein>
    <submittedName>
        <fullName evidence="1">Uncharacterized protein</fullName>
    </submittedName>
</protein>
<reference evidence="1" key="2">
    <citation type="journal article" date="2015" name="Fish Shellfish Immunol.">
        <title>Early steps in the European eel (Anguilla anguilla)-Vibrio vulnificus interaction in the gills: Role of the RtxA13 toxin.</title>
        <authorList>
            <person name="Callol A."/>
            <person name="Pajuelo D."/>
            <person name="Ebbesson L."/>
            <person name="Teles M."/>
            <person name="MacKenzie S."/>
            <person name="Amaro C."/>
        </authorList>
    </citation>
    <scope>NUCLEOTIDE SEQUENCE</scope>
</reference>
<dbReference type="AlphaFoldDB" id="A0A0E9U9W8"/>
<reference evidence="1" key="1">
    <citation type="submission" date="2014-11" db="EMBL/GenBank/DDBJ databases">
        <authorList>
            <person name="Amaro Gonzalez C."/>
        </authorList>
    </citation>
    <scope>NUCLEOTIDE SEQUENCE</scope>
</reference>
<organism evidence="1">
    <name type="scientific">Anguilla anguilla</name>
    <name type="common">European freshwater eel</name>
    <name type="synonym">Muraena anguilla</name>
    <dbReference type="NCBI Taxonomy" id="7936"/>
    <lineage>
        <taxon>Eukaryota</taxon>
        <taxon>Metazoa</taxon>
        <taxon>Chordata</taxon>
        <taxon>Craniata</taxon>
        <taxon>Vertebrata</taxon>
        <taxon>Euteleostomi</taxon>
        <taxon>Actinopterygii</taxon>
        <taxon>Neopterygii</taxon>
        <taxon>Teleostei</taxon>
        <taxon>Anguilliformes</taxon>
        <taxon>Anguillidae</taxon>
        <taxon>Anguilla</taxon>
    </lineage>
</organism>
<proteinExistence type="predicted"/>
<sequence length="42" mass="4750">MHTCWLTQIGCSSKTANHVAATQYIKACRHCGDVQFFYSTKL</sequence>
<name>A0A0E9U9W8_ANGAN</name>
<accession>A0A0E9U9W8</accession>